<gene>
    <name evidence="2" type="ORF">C5167_047206</name>
</gene>
<dbReference type="InterPro" id="IPR036224">
    <property type="entry name" value="GINS_bundle-like_dom_sf"/>
</dbReference>
<evidence type="ECO:0000313" key="3">
    <source>
        <dbReference type="Proteomes" id="UP000316621"/>
    </source>
</evidence>
<name>A0A4Y7LIH3_PAPSO</name>
<dbReference type="Pfam" id="PF22466">
    <property type="entry name" value="PSF3_N"/>
    <property type="match status" value="1"/>
</dbReference>
<dbReference type="InterPro" id="IPR038437">
    <property type="entry name" value="GINS_Psf3_sf"/>
</dbReference>
<protein>
    <recommendedName>
        <fullName evidence="1">DNA replication complex GINS protein PSF3 N-terminal domain-containing protein</fullName>
    </recommendedName>
</protein>
<feature type="non-terminal residue" evidence="2">
    <location>
        <position position="1"/>
    </location>
</feature>
<evidence type="ECO:0000313" key="2">
    <source>
        <dbReference type="EMBL" id="RZC84420.1"/>
    </source>
</evidence>
<dbReference type="Proteomes" id="UP000316621">
    <property type="component" value="Chromosome 11"/>
</dbReference>
<dbReference type="Gramene" id="RZC84420">
    <property type="protein sequence ID" value="RZC84420"/>
    <property type="gene ID" value="C5167_047206"/>
</dbReference>
<sequence>ELEHSTLGLSGRNWFPPVVATRKTTSCNDGWKGRTITIWMTYMEDELVSVVFQVGANGVGLLDPGAETNNIQQGAKVELPFWLSQELQLRQAASMNLPACFNQKTRKEVQADVAYVNLKNRCPYFYEFGCKVAPL</sequence>
<evidence type="ECO:0000259" key="1">
    <source>
        <dbReference type="Pfam" id="PF22466"/>
    </source>
</evidence>
<dbReference type="AlphaFoldDB" id="A0A4Y7LIH3"/>
<dbReference type="InterPro" id="IPR010492">
    <property type="entry name" value="GINS_Psf3"/>
</dbReference>
<proteinExistence type="predicted"/>
<dbReference type="OMA" id="TITIWMT"/>
<dbReference type="EMBL" id="CM010725">
    <property type="protein sequence ID" value="RZC84420.1"/>
    <property type="molecule type" value="Genomic_DNA"/>
</dbReference>
<dbReference type="GO" id="GO:0000811">
    <property type="term" value="C:GINS complex"/>
    <property type="evidence" value="ECO:0007669"/>
    <property type="project" value="TreeGrafter"/>
</dbReference>
<dbReference type="SUPFAM" id="SSF160059">
    <property type="entry name" value="PriA/YqbF domain"/>
    <property type="match status" value="1"/>
</dbReference>
<feature type="domain" description="DNA replication complex GINS protein PSF3 N-terminal" evidence="1">
    <location>
        <begin position="44"/>
        <end position="87"/>
    </location>
</feature>
<accession>A0A4Y7LIH3</accession>
<reference evidence="2 3" key="1">
    <citation type="journal article" date="2018" name="Science">
        <title>The opium poppy genome and morphinan production.</title>
        <authorList>
            <person name="Guo L."/>
            <person name="Winzer T."/>
            <person name="Yang X."/>
            <person name="Li Y."/>
            <person name="Ning Z."/>
            <person name="He Z."/>
            <person name="Teodor R."/>
            <person name="Lu Y."/>
            <person name="Bowser T.A."/>
            <person name="Graham I.A."/>
            <person name="Ye K."/>
        </authorList>
    </citation>
    <scope>NUCLEOTIDE SEQUENCE [LARGE SCALE GENOMIC DNA]</scope>
    <source>
        <strain evidence="3">cv. HN1</strain>
        <tissue evidence="2">Leaves</tissue>
    </source>
</reference>
<dbReference type="PANTHER" id="PTHR22768">
    <property type="entry name" value="DNA REPLICATION COMPLEX GINS PROTEIN PSF3"/>
    <property type="match status" value="1"/>
</dbReference>
<keyword evidence="3" id="KW-1185">Reference proteome</keyword>
<dbReference type="CDD" id="cd21693">
    <property type="entry name" value="GINS_B_Psf3"/>
    <property type="match status" value="1"/>
</dbReference>
<dbReference type="Gene3D" id="1.20.58.2050">
    <property type="match status" value="1"/>
</dbReference>
<organism evidence="2 3">
    <name type="scientific">Papaver somniferum</name>
    <name type="common">Opium poppy</name>
    <dbReference type="NCBI Taxonomy" id="3469"/>
    <lineage>
        <taxon>Eukaryota</taxon>
        <taxon>Viridiplantae</taxon>
        <taxon>Streptophyta</taxon>
        <taxon>Embryophyta</taxon>
        <taxon>Tracheophyta</taxon>
        <taxon>Spermatophyta</taxon>
        <taxon>Magnoliopsida</taxon>
        <taxon>Ranunculales</taxon>
        <taxon>Papaveraceae</taxon>
        <taxon>Papaveroideae</taxon>
        <taxon>Papaver</taxon>
    </lineage>
</organism>
<dbReference type="GO" id="GO:1902975">
    <property type="term" value="P:mitotic DNA replication initiation"/>
    <property type="evidence" value="ECO:0007669"/>
    <property type="project" value="TreeGrafter"/>
</dbReference>
<dbReference type="STRING" id="3469.A0A4Y7LIH3"/>
<dbReference type="SUPFAM" id="SSF158573">
    <property type="entry name" value="GINS helical bundle-like"/>
    <property type="match status" value="1"/>
</dbReference>
<dbReference type="PANTHER" id="PTHR22768:SF0">
    <property type="entry name" value="DNA REPLICATION COMPLEX GINS PROTEIN PSF3"/>
    <property type="match status" value="1"/>
</dbReference>
<dbReference type="InterPro" id="IPR055221">
    <property type="entry name" value="PSF3_N"/>
</dbReference>